<dbReference type="EMBL" id="BACD03000080">
    <property type="protein sequence ID" value="GAO52684.1"/>
    <property type="molecule type" value="Genomic_DNA"/>
</dbReference>
<proteinExistence type="predicted"/>
<dbReference type="SUPFAM" id="SSF52833">
    <property type="entry name" value="Thioredoxin-like"/>
    <property type="match status" value="1"/>
</dbReference>
<dbReference type="Pfam" id="PF13409">
    <property type="entry name" value="GST_N_2"/>
    <property type="match status" value="1"/>
</dbReference>
<dbReference type="PROSITE" id="PS51354">
    <property type="entry name" value="GLUTAREDOXIN_2"/>
    <property type="match status" value="1"/>
</dbReference>
<dbReference type="OMA" id="LECNIAH"/>
<keyword evidence="3" id="KW-1185">Reference proteome</keyword>
<dbReference type="AlphaFoldDB" id="A0A0E9NS31"/>
<reference evidence="2 3" key="3">
    <citation type="journal article" date="2015" name="Genome Announc.">
        <title>Draft Genome Sequence of the Archiascomycetous Yeast Saitoella complicata.</title>
        <authorList>
            <person name="Yamauchi K."/>
            <person name="Kondo S."/>
            <person name="Hamamoto M."/>
            <person name="Takahashi Y."/>
            <person name="Ogura Y."/>
            <person name="Hayashi T."/>
            <person name="Nishida H."/>
        </authorList>
    </citation>
    <scope>NUCLEOTIDE SEQUENCE [LARGE SCALE GENOMIC DNA]</scope>
    <source>
        <strain evidence="2 3">NRRL Y-17804</strain>
    </source>
</reference>
<organism evidence="2 3">
    <name type="scientific">Saitoella complicata (strain BCRC 22490 / CBS 7301 / JCM 7358 / NBRC 10748 / NRRL Y-17804)</name>
    <dbReference type="NCBI Taxonomy" id="698492"/>
    <lineage>
        <taxon>Eukaryota</taxon>
        <taxon>Fungi</taxon>
        <taxon>Dikarya</taxon>
        <taxon>Ascomycota</taxon>
        <taxon>Taphrinomycotina</taxon>
        <taxon>Taphrinomycotina incertae sedis</taxon>
        <taxon>Saitoella</taxon>
    </lineage>
</organism>
<dbReference type="SFLD" id="SFLDG00358">
    <property type="entry name" value="Main_(cytGST)"/>
    <property type="match status" value="1"/>
</dbReference>
<reference evidence="2 3" key="1">
    <citation type="journal article" date="2011" name="J. Gen. Appl. Microbiol.">
        <title>Draft genome sequencing of the enigmatic yeast Saitoella complicata.</title>
        <authorList>
            <person name="Nishida H."/>
            <person name="Hamamoto M."/>
            <person name="Sugiyama J."/>
        </authorList>
    </citation>
    <scope>NUCLEOTIDE SEQUENCE [LARGE SCALE GENOMIC DNA]</scope>
    <source>
        <strain evidence="2 3">NRRL Y-17804</strain>
    </source>
</reference>
<dbReference type="CDD" id="cd00570">
    <property type="entry name" value="GST_N_family"/>
    <property type="match status" value="1"/>
</dbReference>
<dbReference type="GO" id="GO:0005737">
    <property type="term" value="C:cytoplasm"/>
    <property type="evidence" value="ECO:0007669"/>
    <property type="project" value="TreeGrafter"/>
</dbReference>
<accession>A0A0E9NS31</accession>
<dbReference type="PANTHER" id="PTHR43968:SF6">
    <property type="entry name" value="GLUTATHIONE S-TRANSFERASE OMEGA"/>
    <property type="match status" value="1"/>
</dbReference>
<dbReference type="InterPro" id="IPR050983">
    <property type="entry name" value="GST_Omega/HSP26"/>
</dbReference>
<dbReference type="PROSITE" id="PS50404">
    <property type="entry name" value="GST_NTER"/>
    <property type="match status" value="1"/>
</dbReference>
<comment type="caution">
    <text evidence="2">The sequence shown here is derived from an EMBL/GenBank/DDBJ whole genome shotgun (WGS) entry which is preliminary data.</text>
</comment>
<dbReference type="InterPro" id="IPR040079">
    <property type="entry name" value="Glutathione_S-Trfase"/>
</dbReference>
<dbReference type="Proteomes" id="UP000033140">
    <property type="component" value="Unassembled WGS sequence"/>
</dbReference>
<sequence>MAGCPYLALKQGSPADIKARPDITPEHPLTLYTSPLCPYAHRIHLALLECNIAHTLIEIDLENPRPEWYLELNAEGKVPVMKVGDGECVLRESLLILEFLADLVPGVGILRGSAVERAQARLFVDVFGKEVIAPYYTLFTHPSRAPQIATQILTALKTKISPLLAKHLSTSSGIGIGPFFNAAMYPTYVEYALTPFILRLKVMEANNLIEGLVINSETAGHEFAGWCAVLMGREGVRKSFEVRRVVERMVKKLEEGRAKEAEEGVAR</sequence>
<dbReference type="Gene3D" id="1.20.1050.10">
    <property type="match status" value="1"/>
</dbReference>
<dbReference type="InterPro" id="IPR036249">
    <property type="entry name" value="Thioredoxin-like_sf"/>
</dbReference>
<dbReference type="SFLD" id="SFLDS00019">
    <property type="entry name" value="Glutathione_Transferase_(cytos"/>
    <property type="match status" value="1"/>
</dbReference>
<evidence type="ECO:0000313" key="3">
    <source>
        <dbReference type="Proteomes" id="UP000033140"/>
    </source>
</evidence>
<evidence type="ECO:0000313" key="2">
    <source>
        <dbReference type="EMBL" id="GAO52684.1"/>
    </source>
</evidence>
<dbReference type="Gene3D" id="3.40.30.10">
    <property type="entry name" value="Glutaredoxin"/>
    <property type="match status" value="1"/>
</dbReference>
<feature type="domain" description="GST N-terminal" evidence="1">
    <location>
        <begin position="27"/>
        <end position="108"/>
    </location>
</feature>
<dbReference type="InterPro" id="IPR004045">
    <property type="entry name" value="Glutathione_S-Trfase_N"/>
</dbReference>
<reference evidence="2 3" key="2">
    <citation type="journal article" date="2014" name="J. Gen. Appl. Microbiol.">
        <title>The early diverging ascomycetous budding yeast Saitoella complicata has three histone deacetylases belonging to the Clr6, Hos2, and Rpd3 lineages.</title>
        <authorList>
            <person name="Nishida H."/>
            <person name="Matsumoto T."/>
            <person name="Kondo S."/>
            <person name="Hamamoto M."/>
            <person name="Yoshikawa H."/>
        </authorList>
    </citation>
    <scope>NUCLEOTIDE SEQUENCE [LARGE SCALE GENOMIC DNA]</scope>
    <source>
        <strain evidence="2 3">NRRL Y-17804</strain>
    </source>
</reference>
<protein>
    <recommendedName>
        <fullName evidence="1">GST N-terminal domain-containing protein</fullName>
    </recommendedName>
</protein>
<name>A0A0E9NS31_SAICN</name>
<dbReference type="PANTHER" id="PTHR43968">
    <property type="match status" value="1"/>
</dbReference>
<evidence type="ECO:0000259" key="1">
    <source>
        <dbReference type="PROSITE" id="PS50404"/>
    </source>
</evidence>
<gene>
    <name evidence="2" type="ORF">G7K_6755-t1</name>
</gene>
<dbReference type="STRING" id="698492.A0A0E9NS31"/>